<comment type="subcellular location">
    <subcellularLocation>
        <location evidence="1">Membrane</location>
        <topology evidence="1">Multi-pass membrane protein</topology>
    </subcellularLocation>
    <subcellularLocation>
        <location evidence="2">Plastid</location>
        <location evidence="2">Chloroplast</location>
    </subcellularLocation>
</comment>
<evidence type="ECO:0000256" key="6">
    <source>
        <dbReference type="ARBA" id="ARBA00022640"/>
    </source>
</evidence>
<dbReference type="InterPro" id="IPR017871">
    <property type="entry name" value="ABC_transporter-like_CS"/>
</dbReference>
<dbReference type="EMBL" id="CAJNNW010037020">
    <property type="protein sequence ID" value="CAE8738893.1"/>
    <property type="molecule type" value="Genomic_DNA"/>
</dbReference>
<evidence type="ECO:0000259" key="19">
    <source>
        <dbReference type="PROSITE" id="PS50893"/>
    </source>
</evidence>
<dbReference type="InterPro" id="IPR026082">
    <property type="entry name" value="ABCA"/>
</dbReference>
<dbReference type="GO" id="GO:0016020">
    <property type="term" value="C:membrane"/>
    <property type="evidence" value="ECO:0007669"/>
    <property type="project" value="UniProtKB-SubCell"/>
</dbReference>
<keyword evidence="9" id="KW-0479">Metal-binding</keyword>
<evidence type="ECO:0000256" key="15">
    <source>
        <dbReference type="ARBA" id="ARBA00023014"/>
    </source>
</evidence>
<proteinExistence type="inferred from homology"/>
<feature type="compositionally biased region" description="Low complexity" evidence="17">
    <location>
        <begin position="2029"/>
        <end position="2061"/>
    </location>
</feature>
<dbReference type="InterPro" id="IPR027417">
    <property type="entry name" value="P-loop_NTPase"/>
</dbReference>
<evidence type="ECO:0000256" key="7">
    <source>
        <dbReference type="ARBA" id="ARBA00022692"/>
    </source>
</evidence>
<keyword evidence="15" id="KW-0411">Iron-sulfur</keyword>
<feature type="region of interest" description="Disordered" evidence="17">
    <location>
        <begin position="566"/>
        <end position="585"/>
    </location>
</feature>
<evidence type="ECO:0000256" key="2">
    <source>
        <dbReference type="ARBA" id="ARBA00004229"/>
    </source>
</evidence>
<gene>
    <name evidence="21" type="ORF">PGLA2088_LOCUS49386</name>
</gene>
<evidence type="ECO:0000256" key="9">
    <source>
        <dbReference type="ARBA" id="ARBA00022723"/>
    </source>
</evidence>
<evidence type="ECO:0000256" key="5">
    <source>
        <dbReference type="ARBA" id="ARBA00022528"/>
    </source>
</evidence>
<dbReference type="InterPro" id="IPR013525">
    <property type="entry name" value="ABC2_TM"/>
</dbReference>
<keyword evidence="11" id="KW-0547">Nucleotide-binding</keyword>
<comment type="caution">
    <text evidence="21">The sequence shown here is derived from an EMBL/GenBank/DDBJ whole genome shotgun (WGS) entry which is preliminary data.</text>
</comment>
<dbReference type="Gene3D" id="3.40.50.300">
    <property type="entry name" value="P-loop containing nucleotide triphosphate hydrolases"/>
    <property type="match status" value="1"/>
</dbReference>
<dbReference type="SUPFAM" id="SSF55961">
    <property type="entry name" value="Bet v1-like"/>
    <property type="match status" value="1"/>
</dbReference>
<dbReference type="GO" id="GO:0005524">
    <property type="term" value="F:ATP binding"/>
    <property type="evidence" value="ECO:0007669"/>
    <property type="project" value="UniProtKB-KW"/>
</dbReference>
<dbReference type="InterPro" id="IPR017941">
    <property type="entry name" value="Rieske_2Fe-2S"/>
</dbReference>
<protein>
    <recommendedName>
        <fullName evidence="23">ATP-dependent transporter ycf16</fullName>
    </recommendedName>
</protein>
<dbReference type="Pfam" id="PF00005">
    <property type="entry name" value="ABC_tran"/>
    <property type="match status" value="1"/>
</dbReference>
<evidence type="ECO:0000256" key="17">
    <source>
        <dbReference type="SAM" id="MobiDB-lite"/>
    </source>
</evidence>
<name>A0A813LVA9_POLGL</name>
<feature type="region of interest" description="Disordered" evidence="17">
    <location>
        <begin position="2276"/>
        <end position="2300"/>
    </location>
</feature>
<dbReference type="Pfam" id="PF08417">
    <property type="entry name" value="PaO"/>
    <property type="match status" value="1"/>
</dbReference>
<feature type="transmembrane region" description="Helical" evidence="18">
    <location>
        <begin position="922"/>
        <end position="940"/>
    </location>
</feature>
<keyword evidence="10" id="KW-0677">Repeat</keyword>
<feature type="domain" description="Rieske" evidence="20">
    <location>
        <begin position="2073"/>
        <end position="2183"/>
    </location>
</feature>
<dbReference type="GO" id="GO:0016887">
    <property type="term" value="F:ATP hydrolysis activity"/>
    <property type="evidence" value="ECO:0007669"/>
    <property type="project" value="InterPro"/>
</dbReference>
<evidence type="ECO:0000259" key="20">
    <source>
        <dbReference type="PROSITE" id="PS51296"/>
    </source>
</evidence>
<dbReference type="SUPFAM" id="SSF52540">
    <property type="entry name" value="P-loop containing nucleoside triphosphate hydrolases"/>
    <property type="match status" value="1"/>
</dbReference>
<keyword evidence="12" id="KW-0067">ATP-binding</keyword>
<feature type="region of interest" description="Disordered" evidence="17">
    <location>
        <begin position="1298"/>
        <end position="1321"/>
    </location>
</feature>
<dbReference type="GO" id="GO:0140359">
    <property type="term" value="F:ABC-type transporter activity"/>
    <property type="evidence" value="ECO:0007669"/>
    <property type="project" value="InterPro"/>
</dbReference>
<dbReference type="GO" id="GO:0010277">
    <property type="term" value="F:chlorophyllide a oxygenase activity"/>
    <property type="evidence" value="ECO:0007669"/>
    <property type="project" value="InterPro"/>
</dbReference>
<feature type="transmembrane region" description="Helical" evidence="18">
    <location>
        <begin position="21"/>
        <end position="42"/>
    </location>
</feature>
<feature type="transmembrane region" description="Helical" evidence="18">
    <location>
        <begin position="894"/>
        <end position="915"/>
    </location>
</feature>
<accession>A0A813LVA9</accession>
<dbReference type="Gene3D" id="2.60.120.620">
    <property type="entry name" value="q2cbj1_9rhob like domain"/>
    <property type="match status" value="1"/>
</dbReference>
<evidence type="ECO:0000256" key="3">
    <source>
        <dbReference type="ARBA" id="ARBA00008869"/>
    </source>
</evidence>
<dbReference type="PANTHER" id="PTHR19229">
    <property type="entry name" value="ATP-BINDING CASSETTE TRANSPORTER SUBFAMILY A ABCA"/>
    <property type="match status" value="1"/>
</dbReference>
<evidence type="ECO:0000256" key="13">
    <source>
        <dbReference type="ARBA" id="ARBA00022989"/>
    </source>
</evidence>
<dbReference type="CDD" id="cd03263">
    <property type="entry name" value="ABC_subfamily_A"/>
    <property type="match status" value="1"/>
</dbReference>
<evidence type="ECO:0000256" key="11">
    <source>
        <dbReference type="ARBA" id="ARBA00022741"/>
    </source>
</evidence>
<evidence type="ECO:0000256" key="10">
    <source>
        <dbReference type="ARBA" id="ARBA00022737"/>
    </source>
</evidence>
<dbReference type="Pfam" id="PF12698">
    <property type="entry name" value="ABC2_membrane_3"/>
    <property type="match status" value="1"/>
</dbReference>
<keyword evidence="6" id="KW-0934">Plastid</keyword>
<dbReference type="Gene3D" id="3.90.380.10">
    <property type="entry name" value="Naphthalene 1,2-dioxygenase Alpha Subunit, Chain A, domain 1"/>
    <property type="match status" value="1"/>
</dbReference>
<evidence type="ECO:0000256" key="4">
    <source>
        <dbReference type="ARBA" id="ARBA00022448"/>
    </source>
</evidence>
<dbReference type="GO" id="GO:0051537">
    <property type="term" value="F:2 iron, 2 sulfur cluster binding"/>
    <property type="evidence" value="ECO:0007669"/>
    <property type="project" value="UniProtKB-KW"/>
</dbReference>
<dbReference type="SMART" id="SM00382">
    <property type="entry name" value="AAA"/>
    <property type="match status" value="1"/>
</dbReference>
<keyword evidence="14" id="KW-0408">Iron</keyword>
<dbReference type="InterPro" id="IPR003593">
    <property type="entry name" value="AAA+_ATPase"/>
</dbReference>
<organism evidence="21 22">
    <name type="scientific">Polarella glacialis</name>
    <name type="common">Dinoflagellate</name>
    <dbReference type="NCBI Taxonomy" id="89957"/>
    <lineage>
        <taxon>Eukaryota</taxon>
        <taxon>Sar</taxon>
        <taxon>Alveolata</taxon>
        <taxon>Dinophyceae</taxon>
        <taxon>Suessiales</taxon>
        <taxon>Suessiaceae</taxon>
        <taxon>Polarella</taxon>
    </lineage>
</organism>
<feature type="transmembrane region" description="Helical" evidence="18">
    <location>
        <begin position="1430"/>
        <end position="1450"/>
    </location>
</feature>
<evidence type="ECO:0000256" key="8">
    <source>
        <dbReference type="ARBA" id="ARBA00022714"/>
    </source>
</evidence>
<dbReference type="Proteomes" id="UP000626109">
    <property type="component" value="Unassembled WGS sequence"/>
</dbReference>
<dbReference type="InterPro" id="IPR036922">
    <property type="entry name" value="Rieske_2Fe-2S_sf"/>
</dbReference>
<evidence type="ECO:0008006" key="23">
    <source>
        <dbReference type="Google" id="ProtNLM"/>
    </source>
</evidence>
<evidence type="ECO:0000256" key="18">
    <source>
        <dbReference type="SAM" id="Phobius"/>
    </source>
</evidence>
<evidence type="ECO:0000256" key="1">
    <source>
        <dbReference type="ARBA" id="ARBA00004141"/>
    </source>
</evidence>
<feature type="transmembrane region" description="Helical" evidence="18">
    <location>
        <begin position="817"/>
        <end position="839"/>
    </location>
</feature>
<keyword evidence="7 18" id="KW-0812">Transmembrane</keyword>
<keyword evidence="16 18" id="KW-0472">Membrane</keyword>
<keyword evidence="5" id="KW-0150">Chloroplast</keyword>
<evidence type="ECO:0000313" key="21">
    <source>
        <dbReference type="EMBL" id="CAE8738893.1"/>
    </source>
</evidence>
<feature type="region of interest" description="Disordered" evidence="17">
    <location>
        <begin position="2010"/>
        <end position="2062"/>
    </location>
</feature>
<dbReference type="Pfam" id="PF00355">
    <property type="entry name" value="Rieske"/>
    <property type="match status" value="1"/>
</dbReference>
<dbReference type="Gene3D" id="2.102.10.10">
    <property type="entry name" value="Rieske [2Fe-2S] iron-sulphur domain"/>
    <property type="match status" value="1"/>
</dbReference>
<dbReference type="FunFam" id="3.40.50.300:FF:000298">
    <property type="entry name" value="ATP-binding cassette sub-family A member 12"/>
    <property type="match status" value="1"/>
</dbReference>
<dbReference type="InterPro" id="IPR013626">
    <property type="entry name" value="PaO"/>
</dbReference>
<feature type="transmembrane region" description="Helical" evidence="18">
    <location>
        <begin position="1457"/>
        <end position="1481"/>
    </location>
</feature>
<reference evidence="21" key="1">
    <citation type="submission" date="2021-02" db="EMBL/GenBank/DDBJ databases">
        <authorList>
            <person name="Dougan E. K."/>
            <person name="Rhodes N."/>
            <person name="Thang M."/>
            <person name="Chan C."/>
        </authorList>
    </citation>
    <scope>NUCLEOTIDE SEQUENCE</scope>
</reference>
<feature type="compositionally biased region" description="Basic and acidic residues" evidence="17">
    <location>
        <begin position="2286"/>
        <end position="2296"/>
    </location>
</feature>
<keyword evidence="13 18" id="KW-1133">Transmembrane helix</keyword>
<dbReference type="GO" id="GO:0005319">
    <property type="term" value="F:lipid transporter activity"/>
    <property type="evidence" value="ECO:0007669"/>
    <property type="project" value="TreeGrafter"/>
</dbReference>
<dbReference type="PROSITE" id="PS50893">
    <property type="entry name" value="ABC_TRANSPORTER_2"/>
    <property type="match status" value="1"/>
</dbReference>
<evidence type="ECO:0000256" key="16">
    <source>
        <dbReference type="ARBA" id="ARBA00023136"/>
    </source>
</evidence>
<feature type="transmembrane region" description="Helical" evidence="18">
    <location>
        <begin position="859"/>
        <end position="882"/>
    </location>
</feature>
<evidence type="ECO:0000256" key="12">
    <source>
        <dbReference type="ARBA" id="ARBA00022840"/>
    </source>
</evidence>
<sequence>MGGFRQFTALLRKNVLLKSRRPCATFFEIGLPLVLFALLAYVRGVYEIKSYGPFFFEQGLLHPFGVDLFGGEVSGTASRAAEEIYGIANASDSQEGFIGSTSADATSLTKTVEQALVCSDSNVDMLATNLEKVLGDELLGLVSLDPKKAESWTIDFLQSMQNWTNGSMSRQAEDLRTGYFDSEWPQVLTRAAKRAQTELQALSADLDIPGPDGALAARRRVEGWLGACNGSVYSANSSFGGSNRTWLAEQLKKLSNSMETSGMADWMREANMPDGFPSPMGYGLDSLTPTDISLAGIAAIVYLQEDENMKESMQYVDVTFMWMAHFLRSRSVTARMLGERASDISWWRVDSAAASTPPPKVLTDDGFQTEAARGMYMATESFRKEASPDDFGLEALTFEAWATELEDTASSGSSVNSSILDQLQSLADRLSRSSSDEIARDVLPGWEYNWSTPNCSASVSALGELAEKTHSRCPFYRSAVPEIATSTNLSNLVSRYYDYLYSVNFSLVESGLRELVPDPKSMGKAARKVVEGVQKRMAKTGNSSMRSEIASSLAIELQTAWSNERGLGSCRRRSEKPQPEGRRLSAASKFVQEELIRRKILVAPYRGEVKKLLDLAVVEAALGAWEDTTQGANTSQSTLAGFVGLLTRCPLIRGWTAQLGRYLLQDKMIMLDSVAEVEDYAKKLSDDVLLAVVFNSADGDGDFPPGALDIDYSIRVHAQLLPPTSRIVKMSRYATYGVKGMVSYPYLDLGFTYLQEVIGRAAARLEAIRQDVESSSKVGQNIAAGERTAPGRRLRVAVEQFPASRYAYDGFINVIQYTLPMFMILGWIYAVSLLVKEVVYEKQEKLKDVMRIQGLKTWVYWSSWVASAMVQMTMLVTVTTVIMSVGEVVKHSDISVLFVFFWIYSLSIVSFSMFVSSFFSRAKVAAAVAGLAYWVAYMPYSVFNRFEERTGSWNVTDREVGPKDCACSLSWSAVGSMADFADAGWELPDWHLPAAEGWWRVVHHPLVYAMALPIEPLLPDNAGIHLESYTKLCLLSGRDPADVYQLHVVGEVLAMVEKKWDSEQCCHWLRLRDRGSFGEQWIREGGESLGLGRFLELLPTGCDPPSPAHRASHERALQEVLAVRGAFSTGASSAAVRLSAAVPRLSRREALAGCPTAPHGCAAARELLNKDGGAAVGRLLRHGYVVFQDALPDAGAFVEQMARLDNGWNLRPAPQATAGQRGDRLVWIDETLAVDRYGVPVVGAAIAFLKGLADALNPALTQHHRERMLRGDPVHASSPLEPATVEQVLTVSPHAQAASYPGEGTRYIPHQDNRFRPSSGDRLNSRELTAILYANPPDWDVATDGGALQLFLHSEDCEDVPPSSVDSDLCEEEDSPRRQLVTPAGPAFTQDAACPDSLDFAARKSSQLDPNSLLTLGPWLVALPVPARSLAANATAVALACCLFVGWSVIFAAQLPFLSLFSVWLMLLMDIILYQVLAWYIEKVCPGTLGLPQPWYFPLQPSYWRPASTSTEELASLQLGENGGAEQGDNDLLECWEAPSGGVSVPPSVQLKNLSKTFAGGKQALRGISLDLYPGTIVGLLGHNGAGKSTTMAILTGLYPPTGGDVLVHGVSVRSDSIGVRRQLGVCLQHNALYENITVEEHLRLFCCLKSVPQKQVQSEVDALLRDTGLTPKRHAPSRALSGGMKRKLSIGIALAGGSRVVTLDEPTAGVDATSRRDIWHLLVKSKANRTILLSTHFMDEADILSDRIAIIAEGKLTAIASSMALKRHFADGYMLTVVCADDADIGKLGEVVYGAVPNASFAGARGQEFCYVLPFSGRSQFPVLFANLQDQQVRAELKIETYGLSAASMEEVFLKASSARMLSAFMATFMSDAGCRNISSYGNRRHKALIEFHGPVPSHKLTNLAAAVVAASDCVEQHFSVHAHLGNNADTPRSSRLAMSVAAVGTWARSLVPVPSLACSSCRAPGEFAKTEKLAKAAPASDRRFSAAVTVGISAFFFLRHGGRGGNTGRRGRLSALQSESGRRSESEVVAEVLPPELELSSDLSSSELSSESEPSAESLRGGETFNWHKAWYPMAVVADLDPKRPSKLELLGEDLVAWRDGEGQWRVFEDRCPHRNVPLSEGRVESDGTLMCSYHGWRFDGTGRVTAIPQAKEGDLHRLLDNPRACAAARPTQLKHGVLWVWGESSADSELESALVEPNCPEELSDPALEGRAACATWSHRDMPHGWEVALENLTDPAHVAVTHHNIVSNRYKDPCPIEIEWLRKPSNMGGFKFQVKTLPNRPADTDKKEKTEDGMVSTTDFRPPCQLHIKLSYPSGASLTLLTYYVPTKPGWSRLVGCPMTVLGEKGEKPPGFALYSNPLPRWLVHLLGPAFLHQDQVFLHFQQSILQRETLKTGKSWKQSYWIPTAADKGTVMLRNWLDRNGGISWNPAVSQDLSSALPDKRSLFDTYHFHTEKCTTCQKALKRVSRIHGALKYSAIILASAGVSGGPCWRLLAAAAVLGLGTGAASKLKRMFHEVPFHHQDNN</sequence>
<dbReference type="PROSITE" id="PS00211">
    <property type="entry name" value="ABC_TRANSPORTER_1"/>
    <property type="match status" value="1"/>
</dbReference>
<keyword evidence="8" id="KW-0001">2Fe-2S</keyword>
<dbReference type="GO" id="GO:0009507">
    <property type="term" value="C:chloroplast"/>
    <property type="evidence" value="ECO:0007669"/>
    <property type="project" value="UniProtKB-SubCell"/>
</dbReference>
<dbReference type="GO" id="GO:0046872">
    <property type="term" value="F:metal ion binding"/>
    <property type="evidence" value="ECO:0007669"/>
    <property type="project" value="UniProtKB-KW"/>
</dbReference>
<keyword evidence="4" id="KW-0813">Transport</keyword>
<evidence type="ECO:0000313" key="22">
    <source>
        <dbReference type="Proteomes" id="UP000626109"/>
    </source>
</evidence>
<evidence type="ECO:0000256" key="14">
    <source>
        <dbReference type="ARBA" id="ARBA00023004"/>
    </source>
</evidence>
<dbReference type="PROSITE" id="PS51296">
    <property type="entry name" value="RIESKE"/>
    <property type="match status" value="1"/>
</dbReference>
<dbReference type="PANTHER" id="PTHR19229:SF36">
    <property type="entry name" value="ATP-BINDING CASSETTE SUB-FAMILY A MEMBER 2"/>
    <property type="match status" value="1"/>
</dbReference>
<dbReference type="SUPFAM" id="SSF50022">
    <property type="entry name" value="ISP domain"/>
    <property type="match status" value="1"/>
</dbReference>
<comment type="similarity">
    <text evidence="3">Belongs to the ABC transporter superfamily. ABCA family.</text>
</comment>
<dbReference type="InterPro" id="IPR003439">
    <property type="entry name" value="ABC_transporter-like_ATP-bd"/>
</dbReference>
<feature type="domain" description="ABC transporter" evidence="19">
    <location>
        <begin position="1549"/>
        <end position="1779"/>
    </location>
</feature>